<dbReference type="STRING" id="1837282.A6F49_15390"/>
<dbReference type="Gene3D" id="3.10.129.10">
    <property type="entry name" value="Hotdog Thioesterase"/>
    <property type="match status" value="1"/>
</dbReference>
<dbReference type="RefSeq" id="WP_043058786.1">
    <property type="nucleotide sequence ID" value="NZ_LXEY01000022.1"/>
</dbReference>
<dbReference type="GO" id="GO:0005835">
    <property type="term" value="C:fatty acid synthase complex"/>
    <property type="evidence" value="ECO:0007669"/>
    <property type="project" value="InterPro"/>
</dbReference>
<name>A0A1B7LW31_9MICC</name>
<accession>A0A1B7LW31</accession>
<evidence type="ECO:0000313" key="4">
    <source>
        <dbReference type="Proteomes" id="UP000078292"/>
    </source>
</evidence>
<gene>
    <name evidence="3" type="ORF">A6F49_15390</name>
</gene>
<dbReference type="OrthoDB" id="9800237at2"/>
<evidence type="ECO:0000313" key="3">
    <source>
        <dbReference type="EMBL" id="OAV59253.1"/>
    </source>
</evidence>
<dbReference type="SUPFAM" id="SSF54637">
    <property type="entry name" value="Thioesterase/thiol ester dehydrase-isomerase"/>
    <property type="match status" value="1"/>
</dbReference>
<dbReference type="GO" id="GO:0004312">
    <property type="term" value="F:fatty acid synthase activity"/>
    <property type="evidence" value="ECO:0007669"/>
    <property type="project" value="InterPro"/>
</dbReference>
<keyword evidence="4" id="KW-1185">Reference proteome</keyword>
<dbReference type="PANTHER" id="PTHR43841:SF3">
    <property type="entry name" value="(3R)-HYDROXYACYL-ACP DEHYDRATASE SUBUNIT HADB"/>
    <property type="match status" value="1"/>
</dbReference>
<dbReference type="GO" id="GO:0006633">
    <property type="term" value="P:fatty acid biosynthetic process"/>
    <property type="evidence" value="ECO:0007669"/>
    <property type="project" value="InterPro"/>
</dbReference>
<protein>
    <submittedName>
        <fullName evidence="3">Acyl dehydratase</fullName>
    </submittedName>
</protein>
<dbReference type="EMBL" id="LXEY01000022">
    <property type="protein sequence ID" value="OAV59253.1"/>
    <property type="molecule type" value="Genomic_DNA"/>
</dbReference>
<dbReference type="InterPro" id="IPR003965">
    <property type="entry name" value="Fatty_acid_synthase"/>
</dbReference>
<evidence type="ECO:0000259" key="2">
    <source>
        <dbReference type="Pfam" id="PF01575"/>
    </source>
</evidence>
<evidence type="ECO:0000256" key="1">
    <source>
        <dbReference type="ARBA" id="ARBA00005254"/>
    </source>
</evidence>
<dbReference type="AlphaFoldDB" id="A0A1B7LW31"/>
<dbReference type="InterPro" id="IPR029069">
    <property type="entry name" value="HotDog_dom_sf"/>
</dbReference>
<dbReference type="Pfam" id="PF01575">
    <property type="entry name" value="MaoC_dehydratas"/>
    <property type="match status" value="1"/>
</dbReference>
<comment type="caution">
    <text evidence="3">The sequence shown here is derived from an EMBL/GenBank/DDBJ whole genome shotgun (WGS) entry which is preliminary data.</text>
</comment>
<feature type="domain" description="MaoC-like" evidence="2">
    <location>
        <begin position="9"/>
        <end position="97"/>
    </location>
</feature>
<comment type="similarity">
    <text evidence="1">Belongs to the enoyl-CoA hydratase/isomerase family.</text>
</comment>
<organism evidence="3 4">
    <name type="scientific">Enteractinococcus helveticum</name>
    <dbReference type="NCBI Taxonomy" id="1837282"/>
    <lineage>
        <taxon>Bacteria</taxon>
        <taxon>Bacillati</taxon>
        <taxon>Actinomycetota</taxon>
        <taxon>Actinomycetes</taxon>
        <taxon>Micrococcales</taxon>
        <taxon>Micrococcaceae</taxon>
    </lineage>
</organism>
<dbReference type="PANTHER" id="PTHR43841">
    <property type="entry name" value="3-HYDROXYACYL-THIOESTER DEHYDRATASE HTDX-RELATED"/>
    <property type="match status" value="1"/>
</dbReference>
<sequence length="155" mass="16735">MIAIENLTKGEVVATRTIDITRADLIRYAGASGDFNPIHWSEATAQTAELPGVIAHGMLSMGLAVDLVTEWTNDPSAIIDYQTRFSAMVPVEETTHTANPARPFENPNPGAQLDVVAKIGAINEETNVVRVDLTVTNPNDDNARVLTRAQAQVQL</sequence>
<dbReference type="InterPro" id="IPR002539">
    <property type="entry name" value="MaoC-like_dom"/>
</dbReference>
<reference evidence="3 4" key="1">
    <citation type="submission" date="2016-04" db="EMBL/GenBank/DDBJ databases">
        <title>First whole genome shotgun sequence of the bacterium Enteractinococcus sp. strain UASWS1574.</title>
        <authorList>
            <person name="Crovadore J."/>
            <person name="Chablais R."/>
            <person name="Lefort F."/>
        </authorList>
    </citation>
    <scope>NUCLEOTIDE SEQUENCE [LARGE SCALE GENOMIC DNA]</scope>
    <source>
        <strain evidence="3 4">UASWS1574</strain>
    </source>
</reference>
<dbReference type="PRINTS" id="PR01483">
    <property type="entry name" value="FASYNTHASE"/>
</dbReference>
<dbReference type="Proteomes" id="UP000078292">
    <property type="component" value="Unassembled WGS sequence"/>
</dbReference>
<proteinExistence type="inferred from homology"/>